<sequence>MALFRTVSWPEPPSLIEGEGIVLRMPHMSDFAAWSELRERSRAFLTPWEPLWPPYDLTRGSFRRRMRRYQRDVREDIAYPFFVFRAADRTLLGGLSLSNVRRGVTQTASLGYWMGAPYAGKGHMSAAVRALLPFAHGALGLRRIEAACLPTNTPSIRLLERAGFHREGYGREYLCINGSWQDHLLYARLATDPVAHEGRVVV</sequence>
<proteinExistence type="inferred from homology"/>
<name>A0ABS5RB52_9HYPH</name>
<feature type="domain" description="N-acetyltransferase" evidence="4">
    <location>
        <begin position="21"/>
        <end position="191"/>
    </location>
</feature>
<keyword evidence="6" id="KW-1185">Reference proteome</keyword>
<dbReference type="InterPro" id="IPR016181">
    <property type="entry name" value="Acyl_CoA_acyltransferase"/>
</dbReference>
<evidence type="ECO:0000313" key="6">
    <source>
        <dbReference type="Proteomes" id="UP001166585"/>
    </source>
</evidence>
<dbReference type="EMBL" id="JAHCQH010000021">
    <property type="protein sequence ID" value="MBS9478747.1"/>
    <property type="molecule type" value="Genomic_DNA"/>
</dbReference>
<dbReference type="RefSeq" id="WP_213756721.1">
    <property type="nucleotide sequence ID" value="NZ_JAHCQH010000021.1"/>
</dbReference>
<dbReference type="PANTHER" id="PTHR43792:SF8">
    <property type="entry name" value="[RIBOSOMAL PROTEIN US5]-ALANINE N-ACETYLTRANSFERASE"/>
    <property type="match status" value="1"/>
</dbReference>
<dbReference type="Pfam" id="PF13302">
    <property type="entry name" value="Acetyltransf_3"/>
    <property type="match status" value="1"/>
</dbReference>
<evidence type="ECO:0000313" key="5">
    <source>
        <dbReference type="EMBL" id="MBS9478747.1"/>
    </source>
</evidence>
<evidence type="ECO:0000256" key="1">
    <source>
        <dbReference type="ARBA" id="ARBA00022679"/>
    </source>
</evidence>
<dbReference type="PROSITE" id="PS51186">
    <property type="entry name" value="GNAT"/>
    <property type="match status" value="1"/>
</dbReference>
<dbReference type="SUPFAM" id="SSF55729">
    <property type="entry name" value="Acyl-CoA N-acyltransferases (Nat)"/>
    <property type="match status" value="1"/>
</dbReference>
<dbReference type="InterPro" id="IPR051531">
    <property type="entry name" value="N-acetyltransferase"/>
</dbReference>
<dbReference type="Gene3D" id="3.40.630.30">
    <property type="match status" value="1"/>
</dbReference>
<dbReference type="InterPro" id="IPR000182">
    <property type="entry name" value="GNAT_dom"/>
</dbReference>
<comment type="caution">
    <text evidence="5">The sequence shown here is derived from an EMBL/GenBank/DDBJ whole genome shotgun (WGS) entry which is preliminary data.</text>
</comment>
<dbReference type="Proteomes" id="UP001166585">
    <property type="component" value="Unassembled WGS sequence"/>
</dbReference>
<organism evidence="5 6">
    <name type="scientific">Ancylobacter radicis</name>
    <dbReference type="NCBI Taxonomy" id="2836179"/>
    <lineage>
        <taxon>Bacteria</taxon>
        <taxon>Pseudomonadati</taxon>
        <taxon>Pseudomonadota</taxon>
        <taxon>Alphaproteobacteria</taxon>
        <taxon>Hyphomicrobiales</taxon>
        <taxon>Xanthobacteraceae</taxon>
        <taxon>Ancylobacter</taxon>
    </lineage>
</organism>
<accession>A0ABS5RB52</accession>
<comment type="similarity">
    <text evidence="3">Belongs to the acetyltransferase family. RimJ subfamily.</text>
</comment>
<gene>
    <name evidence="5" type="ORF">KIP89_16680</name>
</gene>
<reference evidence="5" key="1">
    <citation type="submission" date="2021-05" db="EMBL/GenBank/DDBJ databases">
        <authorList>
            <person name="Sun Q."/>
            <person name="Inoue M."/>
        </authorList>
    </citation>
    <scope>NUCLEOTIDE SEQUENCE</scope>
    <source>
        <strain evidence="5">VKM B-3255</strain>
    </source>
</reference>
<protein>
    <submittedName>
        <fullName evidence="5">GNAT family N-acetyltransferase</fullName>
    </submittedName>
</protein>
<keyword evidence="2" id="KW-0012">Acyltransferase</keyword>
<evidence type="ECO:0000256" key="2">
    <source>
        <dbReference type="ARBA" id="ARBA00023315"/>
    </source>
</evidence>
<evidence type="ECO:0000259" key="4">
    <source>
        <dbReference type="PROSITE" id="PS51186"/>
    </source>
</evidence>
<keyword evidence="1" id="KW-0808">Transferase</keyword>
<dbReference type="PANTHER" id="PTHR43792">
    <property type="entry name" value="GNAT FAMILY, PUTATIVE (AFU_ORTHOLOGUE AFUA_3G00765)-RELATED-RELATED"/>
    <property type="match status" value="1"/>
</dbReference>
<evidence type="ECO:0000256" key="3">
    <source>
        <dbReference type="ARBA" id="ARBA00038502"/>
    </source>
</evidence>